<gene>
    <name evidence="3" type="ORF">ACFSPV_07600</name>
</gene>
<accession>A0ABW5ERN8</accession>
<comment type="caution">
    <text evidence="3">The sequence shown here is derived from an EMBL/GenBank/DDBJ whole genome shotgun (WGS) entry which is preliminary data.</text>
</comment>
<dbReference type="CDD" id="cd13578">
    <property type="entry name" value="PBP2_Bug27"/>
    <property type="match status" value="1"/>
</dbReference>
<evidence type="ECO:0000313" key="3">
    <source>
        <dbReference type="EMBL" id="MFD2318563.1"/>
    </source>
</evidence>
<evidence type="ECO:0000256" key="1">
    <source>
        <dbReference type="ARBA" id="ARBA00006987"/>
    </source>
</evidence>
<keyword evidence="2" id="KW-0732">Signal</keyword>
<dbReference type="PANTHER" id="PTHR42928:SF5">
    <property type="entry name" value="BLR1237 PROTEIN"/>
    <property type="match status" value="1"/>
</dbReference>
<dbReference type="Pfam" id="PF03401">
    <property type="entry name" value="TctC"/>
    <property type="match status" value="1"/>
</dbReference>
<dbReference type="EMBL" id="JBHUIG010000006">
    <property type="protein sequence ID" value="MFD2318563.1"/>
    <property type="molecule type" value="Genomic_DNA"/>
</dbReference>
<evidence type="ECO:0000313" key="4">
    <source>
        <dbReference type="Proteomes" id="UP001597287"/>
    </source>
</evidence>
<dbReference type="Proteomes" id="UP001597287">
    <property type="component" value="Unassembled WGS sequence"/>
</dbReference>
<protein>
    <submittedName>
        <fullName evidence="3">Tripartite tricarboxylate transporter substrate binding protein</fullName>
    </submittedName>
</protein>
<proteinExistence type="inferred from homology"/>
<keyword evidence="4" id="KW-1185">Reference proteome</keyword>
<organism evidence="3 4">
    <name type="scientific">Delftia deserti</name>
    <dbReference type="NCBI Taxonomy" id="1651218"/>
    <lineage>
        <taxon>Bacteria</taxon>
        <taxon>Pseudomonadati</taxon>
        <taxon>Pseudomonadota</taxon>
        <taxon>Betaproteobacteria</taxon>
        <taxon>Burkholderiales</taxon>
        <taxon>Comamonadaceae</taxon>
        <taxon>Delftia</taxon>
    </lineage>
</organism>
<reference evidence="4" key="1">
    <citation type="journal article" date="2019" name="Int. J. Syst. Evol. Microbiol.">
        <title>The Global Catalogue of Microorganisms (GCM) 10K type strain sequencing project: providing services to taxonomists for standard genome sequencing and annotation.</title>
        <authorList>
            <consortium name="The Broad Institute Genomics Platform"/>
            <consortium name="The Broad Institute Genome Sequencing Center for Infectious Disease"/>
            <person name="Wu L."/>
            <person name="Ma J."/>
        </authorList>
    </citation>
    <scope>NUCLEOTIDE SEQUENCE [LARGE SCALE GENOMIC DNA]</scope>
    <source>
        <strain evidence="4">CCUG 62793</strain>
    </source>
</reference>
<name>A0ABW5ERN8_9BURK</name>
<dbReference type="InterPro" id="IPR005064">
    <property type="entry name" value="BUG"/>
</dbReference>
<dbReference type="PANTHER" id="PTHR42928">
    <property type="entry name" value="TRICARBOXYLATE-BINDING PROTEIN"/>
    <property type="match status" value="1"/>
</dbReference>
<dbReference type="RefSeq" id="WP_312373912.1">
    <property type="nucleotide sequence ID" value="NZ_JBHSIH010000001.1"/>
</dbReference>
<dbReference type="SUPFAM" id="SSF53850">
    <property type="entry name" value="Periplasmic binding protein-like II"/>
    <property type="match status" value="1"/>
</dbReference>
<feature type="chain" id="PRO_5045615743" evidence="2">
    <location>
        <begin position="44"/>
        <end position="344"/>
    </location>
</feature>
<dbReference type="Gene3D" id="3.40.190.10">
    <property type="entry name" value="Periplasmic binding protein-like II"/>
    <property type="match status" value="1"/>
</dbReference>
<feature type="signal peptide" evidence="2">
    <location>
        <begin position="1"/>
        <end position="43"/>
    </location>
</feature>
<evidence type="ECO:0000256" key="2">
    <source>
        <dbReference type="SAM" id="SignalP"/>
    </source>
</evidence>
<dbReference type="InterPro" id="IPR042100">
    <property type="entry name" value="Bug_dom1"/>
</dbReference>
<comment type="similarity">
    <text evidence="1">Belongs to the UPF0065 (bug) family.</text>
</comment>
<dbReference type="Gene3D" id="3.40.190.150">
    <property type="entry name" value="Bordetella uptake gene, domain 1"/>
    <property type="match status" value="1"/>
</dbReference>
<sequence>MKTIDSSCHAGSATMRRPVPGVALPWRFSALAALALCMPFAAASGQDYPNKPIRIIIGFAPGSSGDVQVRLVARKLTEAWGQPIIIESKPGASGSIAAGMLVRAAPDGYTLLYFPAALAVNPSLFPKLPYDLARDFSPVALLSKFPLVMAVTSTLPARSVAEVIRLAKAKPGSLSYASLGNASPPHLAGELFNQIAEVKLVHVPYKGSGLAQSDLISGHVQVMFDTAVATTPHAAAGRTRALAVTTRQRSSLLPELPTLHESGIPGYDLYGWGGIVAPAGVAPEIISKLNTEIAKALGDPGVAHRLASLGAETAVMSPLEFGAFIQDEAAKWKDLVLRTGARLD</sequence>
<dbReference type="PIRSF" id="PIRSF017082">
    <property type="entry name" value="YflP"/>
    <property type="match status" value="1"/>
</dbReference>